<organism evidence="1 2">
    <name type="scientific">Cichorium intybus</name>
    <name type="common">Chicory</name>
    <dbReference type="NCBI Taxonomy" id="13427"/>
    <lineage>
        <taxon>Eukaryota</taxon>
        <taxon>Viridiplantae</taxon>
        <taxon>Streptophyta</taxon>
        <taxon>Embryophyta</taxon>
        <taxon>Tracheophyta</taxon>
        <taxon>Spermatophyta</taxon>
        <taxon>Magnoliopsida</taxon>
        <taxon>eudicotyledons</taxon>
        <taxon>Gunneridae</taxon>
        <taxon>Pentapetalae</taxon>
        <taxon>asterids</taxon>
        <taxon>campanulids</taxon>
        <taxon>Asterales</taxon>
        <taxon>Asteraceae</taxon>
        <taxon>Cichorioideae</taxon>
        <taxon>Cichorieae</taxon>
        <taxon>Cichoriinae</taxon>
        <taxon>Cichorium</taxon>
    </lineage>
</organism>
<dbReference type="EMBL" id="CM042011">
    <property type="protein sequence ID" value="KAI3766612.1"/>
    <property type="molecule type" value="Genomic_DNA"/>
</dbReference>
<comment type="caution">
    <text evidence="1">The sequence shown here is derived from an EMBL/GenBank/DDBJ whole genome shotgun (WGS) entry which is preliminary data.</text>
</comment>
<reference evidence="2" key="1">
    <citation type="journal article" date="2022" name="Mol. Ecol. Resour.">
        <title>The genomes of chicory, endive, great burdock and yacon provide insights into Asteraceae palaeo-polyploidization history and plant inulin production.</title>
        <authorList>
            <person name="Fan W."/>
            <person name="Wang S."/>
            <person name="Wang H."/>
            <person name="Wang A."/>
            <person name="Jiang F."/>
            <person name="Liu H."/>
            <person name="Zhao H."/>
            <person name="Xu D."/>
            <person name="Zhang Y."/>
        </authorList>
    </citation>
    <scope>NUCLEOTIDE SEQUENCE [LARGE SCALE GENOMIC DNA]</scope>
    <source>
        <strain evidence="2">cv. Punajuju</strain>
    </source>
</reference>
<sequence length="118" mass="13705">MVAHDKDAMDKLIEMLKDIRISIRNNPPPKDKRTRSEVMDSAIGVSRPDEITIRNPENIRNKGGGTGKRLKGKREIALKNMEKDPRTCTFCLKKIPPNEKHDRRNCPERKKMEKNKEK</sequence>
<evidence type="ECO:0000313" key="2">
    <source>
        <dbReference type="Proteomes" id="UP001055811"/>
    </source>
</evidence>
<protein>
    <submittedName>
        <fullName evidence="1">Uncharacterized protein</fullName>
    </submittedName>
</protein>
<gene>
    <name evidence="1" type="ORF">L2E82_16677</name>
</gene>
<name>A0ACB9F668_CICIN</name>
<proteinExistence type="predicted"/>
<evidence type="ECO:0000313" key="1">
    <source>
        <dbReference type="EMBL" id="KAI3766612.1"/>
    </source>
</evidence>
<accession>A0ACB9F668</accession>
<dbReference type="Proteomes" id="UP001055811">
    <property type="component" value="Linkage Group LG03"/>
</dbReference>
<keyword evidence="2" id="KW-1185">Reference proteome</keyword>
<reference evidence="1 2" key="2">
    <citation type="journal article" date="2022" name="Mol. Ecol. Resour.">
        <title>The genomes of chicory, endive, great burdock and yacon provide insights into Asteraceae paleo-polyploidization history and plant inulin production.</title>
        <authorList>
            <person name="Fan W."/>
            <person name="Wang S."/>
            <person name="Wang H."/>
            <person name="Wang A."/>
            <person name="Jiang F."/>
            <person name="Liu H."/>
            <person name="Zhao H."/>
            <person name="Xu D."/>
            <person name="Zhang Y."/>
        </authorList>
    </citation>
    <scope>NUCLEOTIDE SEQUENCE [LARGE SCALE GENOMIC DNA]</scope>
    <source>
        <strain evidence="2">cv. Punajuju</strain>
        <tissue evidence="1">Leaves</tissue>
    </source>
</reference>